<protein>
    <submittedName>
        <fullName evidence="1">Uncharacterized protein</fullName>
    </submittedName>
</protein>
<accession>A0A1B6HWK7</accession>
<evidence type="ECO:0000313" key="1">
    <source>
        <dbReference type="EMBL" id="JAS79020.1"/>
    </source>
</evidence>
<dbReference type="EMBL" id="GECU01028686">
    <property type="protein sequence ID" value="JAS79020.1"/>
    <property type="molecule type" value="Transcribed_RNA"/>
</dbReference>
<name>A0A1B6HWK7_9HEMI</name>
<reference evidence="1" key="1">
    <citation type="submission" date="2015-11" db="EMBL/GenBank/DDBJ databases">
        <title>De novo transcriptome assembly of four potential Pierce s Disease insect vectors from Arizona vineyards.</title>
        <authorList>
            <person name="Tassone E.E."/>
        </authorList>
    </citation>
    <scope>NUCLEOTIDE SEQUENCE</scope>
</reference>
<gene>
    <name evidence="1" type="ORF">g.58255</name>
</gene>
<feature type="non-terminal residue" evidence="1">
    <location>
        <position position="1"/>
    </location>
</feature>
<organism evidence="1">
    <name type="scientific">Homalodisca liturata</name>
    <dbReference type="NCBI Taxonomy" id="320908"/>
    <lineage>
        <taxon>Eukaryota</taxon>
        <taxon>Metazoa</taxon>
        <taxon>Ecdysozoa</taxon>
        <taxon>Arthropoda</taxon>
        <taxon>Hexapoda</taxon>
        <taxon>Insecta</taxon>
        <taxon>Pterygota</taxon>
        <taxon>Neoptera</taxon>
        <taxon>Paraneoptera</taxon>
        <taxon>Hemiptera</taxon>
        <taxon>Auchenorrhyncha</taxon>
        <taxon>Membracoidea</taxon>
        <taxon>Cicadellidae</taxon>
        <taxon>Cicadellinae</taxon>
        <taxon>Proconiini</taxon>
        <taxon>Homalodisca</taxon>
    </lineage>
</organism>
<dbReference type="AlphaFoldDB" id="A0A1B6HWK7"/>
<proteinExistence type="predicted"/>
<feature type="non-terminal residue" evidence="1">
    <location>
        <position position="105"/>
    </location>
</feature>
<sequence>KISFSQIEQKQLAINGFDEKYVAASVDCSQHIKRSTEPVYDYDVSRYEPIISDLVTGFVELKPICQRLGPAPDGLGSLRRSTMLTGDRKGTRRIVVLYVRGGLAV</sequence>